<feature type="domain" description="Flavin reductase like" evidence="3">
    <location>
        <begin position="18"/>
        <end position="159"/>
    </location>
</feature>
<keyword evidence="5" id="KW-1185">Reference proteome</keyword>
<protein>
    <submittedName>
        <fullName evidence="4">Flavin reductase (DIM6/NTAB) family NADH-FMN oxidoreductase RutF</fullName>
    </submittedName>
</protein>
<dbReference type="SUPFAM" id="SSF50475">
    <property type="entry name" value="FMN-binding split barrel"/>
    <property type="match status" value="1"/>
</dbReference>
<dbReference type="PANTHER" id="PTHR30466">
    <property type="entry name" value="FLAVIN REDUCTASE"/>
    <property type="match status" value="1"/>
</dbReference>
<comment type="similarity">
    <text evidence="1">Belongs to the non-flavoprotein flavin reductase family.</text>
</comment>
<dbReference type="Pfam" id="PF01613">
    <property type="entry name" value="Flavin_Reduct"/>
    <property type="match status" value="1"/>
</dbReference>
<accession>A0A853BC99</accession>
<evidence type="ECO:0000256" key="1">
    <source>
        <dbReference type="ARBA" id="ARBA00008898"/>
    </source>
</evidence>
<proteinExistence type="inferred from homology"/>
<dbReference type="PANTHER" id="PTHR30466:SF11">
    <property type="entry name" value="FLAVIN-DEPENDENT MONOOXYGENASE, REDUCTASE SUBUNIT HSAB"/>
    <property type="match status" value="1"/>
</dbReference>
<gene>
    <name evidence="4" type="ORF">HNR02_006378</name>
</gene>
<dbReference type="InterPro" id="IPR002563">
    <property type="entry name" value="Flavin_Rdtase-like_dom"/>
</dbReference>
<reference evidence="4 5" key="1">
    <citation type="submission" date="2020-07" db="EMBL/GenBank/DDBJ databases">
        <title>Sequencing the genomes of 1000 actinobacteria strains.</title>
        <authorList>
            <person name="Klenk H.-P."/>
        </authorList>
    </citation>
    <scope>NUCLEOTIDE SEQUENCE [LARGE SCALE GENOMIC DNA]</scope>
    <source>
        <strain evidence="4 5">DSM 104006</strain>
    </source>
</reference>
<dbReference type="GO" id="GO:0042602">
    <property type="term" value="F:riboflavin reductase (NADPH) activity"/>
    <property type="evidence" value="ECO:0007669"/>
    <property type="project" value="TreeGrafter"/>
</dbReference>
<dbReference type="AlphaFoldDB" id="A0A853BC99"/>
<dbReference type="Gene3D" id="2.30.110.10">
    <property type="entry name" value="Electron Transport, Fmn-binding Protein, Chain A"/>
    <property type="match status" value="1"/>
</dbReference>
<dbReference type="EMBL" id="JACCFK010000002">
    <property type="protein sequence ID" value="NYI93003.1"/>
    <property type="molecule type" value="Genomic_DNA"/>
</dbReference>
<dbReference type="InterPro" id="IPR012349">
    <property type="entry name" value="Split_barrel_FMN-bd"/>
</dbReference>
<name>A0A853BC99_9PSEU</name>
<dbReference type="InterPro" id="IPR050268">
    <property type="entry name" value="NADH-dep_flavin_reductase"/>
</dbReference>
<comment type="caution">
    <text evidence="4">The sequence shown here is derived from an EMBL/GenBank/DDBJ whole genome shotgun (WGS) entry which is preliminary data.</text>
</comment>
<evidence type="ECO:0000256" key="2">
    <source>
        <dbReference type="ARBA" id="ARBA00023002"/>
    </source>
</evidence>
<evidence type="ECO:0000259" key="3">
    <source>
        <dbReference type="SMART" id="SM00903"/>
    </source>
</evidence>
<sequence length="180" mass="19191">MAQATEAPVPPQRFRDVMAAVCTPVTIVTTMADGQPCGATVSSFASLSLTPPLVSVAFDRRSTVLARIRTAGRFAVSLLGHGQEGVATLFATPGADRFTGTAWYADRGLPRLEAAAGWMTCHLHQVVEAGDHLMLLGLVTHASRTEMPPLVYAHRVFGTHSRYGTRARTSVTDLIAACSR</sequence>
<keyword evidence="2" id="KW-0560">Oxidoreductase</keyword>
<dbReference type="RefSeq" id="WP_218914339.1">
    <property type="nucleotide sequence ID" value="NZ_JACCFK010000002.1"/>
</dbReference>
<evidence type="ECO:0000313" key="4">
    <source>
        <dbReference type="EMBL" id="NYI93003.1"/>
    </source>
</evidence>
<evidence type="ECO:0000313" key="5">
    <source>
        <dbReference type="Proteomes" id="UP000549616"/>
    </source>
</evidence>
<organism evidence="4 5">
    <name type="scientific">Amycolatopsis endophytica</name>
    <dbReference type="NCBI Taxonomy" id="860233"/>
    <lineage>
        <taxon>Bacteria</taxon>
        <taxon>Bacillati</taxon>
        <taxon>Actinomycetota</taxon>
        <taxon>Actinomycetes</taxon>
        <taxon>Pseudonocardiales</taxon>
        <taxon>Pseudonocardiaceae</taxon>
        <taxon>Amycolatopsis</taxon>
    </lineage>
</organism>
<dbReference type="Proteomes" id="UP000549616">
    <property type="component" value="Unassembled WGS sequence"/>
</dbReference>
<dbReference type="SMART" id="SM00903">
    <property type="entry name" value="Flavin_Reduct"/>
    <property type="match status" value="1"/>
</dbReference>
<dbReference type="GO" id="GO:0010181">
    <property type="term" value="F:FMN binding"/>
    <property type="evidence" value="ECO:0007669"/>
    <property type="project" value="InterPro"/>
</dbReference>